<protein>
    <recommendedName>
        <fullName evidence="3">SnoaL-like domain-containing protein</fullName>
    </recommendedName>
</protein>
<evidence type="ECO:0008006" key="3">
    <source>
        <dbReference type="Google" id="ProtNLM"/>
    </source>
</evidence>
<name>A0A9P9E6W4_9HYPO</name>
<dbReference type="Proteomes" id="UP000717696">
    <property type="component" value="Unassembled WGS sequence"/>
</dbReference>
<sequence>MFTSGSDARSFQTIQGVHNYINAFNIDDFDTYTKYYHPEIYMNVKTLPGEKTLKGYLDWIKPLHSRYVEKLVPKKLIIDRDGKYVVGEFHTEFTARTAEFQSDNFLGKWGPIDEKIGPVIKMIVFYHLDDAGKITQLEPESTLLRVAVRPETI</sequence>
<dbReference type="OrthoDB" id="4270785at2759"/>
<dbReference type="Gene3D" id="3.10.450.50">
    <property type="match status" value="1"/>
</dbReference>
<reference evidence="1" key="1">
    <citation type="journal article" date="2021" name="Nat. Commun.">
        <title>Genetic determinants of endophytism in the Arabidopsis root mycobiome.</title>
        <authorList>
            <person name="Mesny F."/>
            <person name="Miyauchi S."/>
            <person name="Thiergart T."/>
            <person name="Pickel B."/>
            <person name="Atanasova L."/>
            <person name="Karlsson M."/>
            <person name="Huettel B."/>
            <person name="Barry K.W."/>
            <person name="Haridas S."/>
            <person name="Chen C."/>
            <person name="Bauer D."/>
            <person name="Andreopoulos W."/>
            <person name="Pangilinan J."/>
            <person name="LaButti K."/>
            <person name="Riley R."/>
            <person name="Lipzen A."/>
            <person name="Clum A."/>
            <person name="Drula E."/>
            <person name="Henrissat B."/>
            <person name="Kohler A."/>
            <person name="Grigoriev I.V."/>
            <person name="Martin F.M."/>
            <person name="Hacquard S."/>
        </authorList>
    </citation>
    <scope>NUCLEOTIDE SEQUENCE</scope>
    <source>
        <strain evidence="1">MPI-CAGE-AT-0021</strain>
    </source>
</reference>
<evidence type="ECO:0000313" key="1">
    <source>
        <dbReference type="EMBL" id="KAH7131744.1"/>
    </source>
</evidence>
<accession>A0A9P9E6W4</accession>
<organism evidence="1 2">
    <name type="scientific">Dactylonectria estremocensis</name>
    <dbReference type="NCBI Taxonomy" id="1079267"/>
    <lineage>
        <taxon>Eukaryota</taxon>
        <taxon>Fungi</taxon>
        <taxon>Dikarya</taxon>
        <taxon>Ascomycota</taxon>
        <taxon>Pezizomycotina</taxon>
        <taxon>Sordariomycetes</taxon>
        <taxon>Hypocreomycetidae</taxon>
        <taxon>Hypocreales</taxon>
        <taxon>Nectriaceae</taxon>
        <taxon>Dactylonectria</taxon>
    </lineage>
</organism>
<evidence type="ECO:0000313" key="2">
    <source>
        <dbReference type="Proteomes" id="UP000717696"/>
    </source>
</evidence>
<gene>
    <name evidence="1" type="ORF">B0J13DRAFT_626798</name>
</gene>
<dbReference type="SUPFAM" id="SSF54427">
    <property type="entry name" value="NTF2-like"/>
    <property type="match status" value="1"/>
</dbReference>
<dbReference type="InterPro" id="IPR032710">
    <property type="entry name" value="NTF2-like_dom_sf"/>
</dbReference>
<keyword evidence="2" id="KW-1185">Reference proteome</keyword>
<dbReference type="EMBL" id="JAGMUU010000019">
    <property type="protein sequence ID" value="KAH7131744.1"/>
    <property type="molecule type" value="Genomic_DNA"/>
</dbReference>
<proteinExistence type="predicted"/>
<dbReference type="AlphaFoldDB" id="A0A9P9E6W4"/>
<comment type="caution">
    <text evidence="1">The sequence shown here is derived from an EMBL/GenBank/DDBJ whole genome shotgun (WGS) entry which is preliminary data.</text>
</comment>